<keyword evidence="1" id="KW-0812">Transmembrane</keyword>
<proteinExistence type="predicted"/>
<comment type="caution">
    <text evidence="2">The sequence shown here is derived from an EMBL/GenBank/DDBJ whole genome shotgun (WGS) entry which is preliminary data.</text>
</comment>
<reference evidence="2 3" key="1">
    <citation type="submission" date="2021-03" db="EMBL/GenBank/DDBJ databases">
        <title>Thiomicrorhabdus sp.nov.,novel sulfur-oxidizing bacteria isolated from coastal sediment.</title>
        <authorList>
            <person name="Liu X."/>
        </authorList>
    </citation>
    <scope>NUCLEOTIDE SEQUENCE [LARGE SCALE GENOMIC DNA]</scope>
    <source>
        <strain evidence="2 3">6S2-11</strain>
    </source>
</reference>
<name>A0ABS3Q287_9GAMM</name>
<organism evidence="2 3">
    <name type="scientific">Thiomicrorhabdus marina</name>
    <dbReference type="NCBI Taxonomy" id="2818442"/>
    <lineage>
        <taxon>Bacteria</taxon>
        <taxon>Pseudomonadati</taxon>
        <taxon>Pseudomonadota</taxon>
        <taxon>Gammaproteobacteria</taxon>
        <taxon>Thiotrichales</taxon>
        <taxon>Piscirickettsiaceae</taxon>
        <taxon>Thiomicrorhabdus</taxon>
    </lineage>
</organism>
<dbReference type="EMBL" id="JAGETV010000003">
    <property type="protein sequence ID" value="MBO1926434.1"/>
    <property type="molecule type" value="Genomic_DNA"/>
</dbReference>
<feature type="transmembrane region" description="Helical" evidence="1">
    <location>
        <begin position="15"/>
        <end position="34"/>
    </location>
</feature>
<gene>
    <name evidence="2" type="ORF">J3998_02510</name>
</gene>
<evidence type="ECO:0000313" key="3">
    <source>
        <dbReference type="Proteomes" id="UP000664835"/>
    </source>
</evidence>
<protein>
    <submittedName>
        <fullName evidence="2">Uncharacterized protein</fullName>
    </submittedName>
</protein>
<dbReference type="RefSeq" id="WP_208147421.1">
    <property type="nucleotide sequence ID" value="NZ_JAGETV010000003.1"/>
</dbReference>
<evidence type="ECO:0000313" key="2">
    <source>
        <dbReference type="EMBL" id="MBO1926434.1"/>
    </source>
</evidence>
<accession>A0ABS3Q287</accession>
<keyword evidence="1" id="KW-1133">Transmembrane helix</keyword>
<dbReference type="Proteomes" id="UP000664835">
    <property type="component" value="Unassembled WGS sequence"/>
</dbReference>
<keyword evidence="1" id="KW-0472">Membrane</keyword>
<keyword evidence="3" id="KW-1185">Reference proteome</keyword>
<sequence length="84" mass="10106">MIKFWSQIHQDTRKWIARVLILLGIFIAYSPYWIDEVVEKAALDKFLDVSLFFGWWILGLGLVIYFLNMWLDIKLEKQETDESH</sequence>
<evidence type="ECO:0000256" key="1">
    <source>
        <dbReference type="SAM" id="Phobius"/>
    </source>
</evidence>
<feature type="transmembrane region" description="Helical" evidence="1">
    <location>
        <begin position="46"/>
        <end position="67"/>
    </location>
</feature>